<name>A0A0G4PY06_PENC3</name>
<dbReference type="Proteomes" id="UP000053732">
    <property type="component" value="Unassembled WGS sequence"/>
</dbReference>
<dbReference type="EMBL" id="HG793238">
    <property type="protein sequence ID" value="CRL31294.1"/>
    <property type="molecule type" value="Genomic_DNA"/>
</dbReference>
<evidence type="ECO:0000313" key="3">
    <source>
        <dbReference type="Proteomes" id="UP000053732"/>
    </source>
</evidence>
<protein>
    <submittedName>
        <fullName evidence="2">Str. FM013</fullName>
    </submittedName>
</protein>
<feature type="compositionally biased region" description="Basic and acidic residues" evidence="1">
    <location>
        <begin position="9"/>
        <end position="24"/>
    </location>
</feature>
<keyword evidence="3" id="KW-1185">Reference proteome</keyword>
<dbReference type="AlphaFoldDB" id="A0A0G4PY06"/>
<gene>
    <name evidence="2" type="ORF">PCAMFM013_S107g000001</name>
</gene>
<dbReference type="STRING" id="1429867.A0A0G4PY06"/>
<accession>A0A0G4PY06</accession>
<organism evidence="2 3">
    <name type="scientific">Penicillium camemberti (strain FM 013)</name>
    <dbReference type="NCBI Taxonomy" id="1429867"/>
    <lineage>
        <taxon>Eukaryota</taxon>
        <taxon>Fungi</taxon>
        <taxon>Dikarya</taxon>
        <taxon>Ascomycota</taxon>
        <taxon>Pezizomycotina</taxon>
        <taxon>Eurotiomycetes</taxon>
        <taxon>Eurotiomycetidae</taxon>
        <taxon>Eurotiales</taxon>
        <taxon>Aspergillaceae</taxon>
        <taxon>Penicillium</taxon>
    </lineage>
</organism>
<evidence type="ECO:0000256" key="1">
    <source>
        <dbReference type="SAM" id="MobiDB-lite"/>
    </source>
</evidence>
<sequence length="82" mass="9269">MNLGPGDLKYQKDDSDNDNKLSRRSCYKEPKRNHKNILRTSKGLGDTLADAIGGLKEGNAPGFHFYKRAAIWKESAKIYLRS</sequence>
<evidence type="ECO:0000313" key="2">
    <source>
        <dbReference type="EMBL" id="CRL31294.1"/>
    </source>
</evidence>
<reference evidence="2 3" key="1">
    <citation type="journal article" date="2014" name="Nat. Commun.">
        <title>Multiple recent horizontal transfers of a large genomic region in cheese making fungi.</title>
        <authorList>
            <person name="Cheeseman K."/>
            <person name="Ropars J."/>
            <person name="Renault P."/>
            <person name="Dupont J."/>
            <person name="Gouzy J."/>
            <person name="Branca A."/>
            <person name="Abraham A.L."/>
            <person name="Ceppi M."/>
            <person name="Conseiller E."/>
            <person name="Debuchy R."/>
            <person name="Malagnac F."/>
            <person name="Goarin A."/>
            <person name="Silar P."/>
            <person name="Lacoste S."/>
            <person name="Sallet E."/>
            <person name="Bensimon A."/>
            <person name="Giraud T."/>
            <person name="Brygoo Y."/>
        </authorList>
    </citation>
    <scope>NUCLEOTIDE SEQUENCE [LARGE SCALE GENOMIC DNA]</scope>
    <source>
        <strain evidence="3">FM 013</strain>
    </source>
</reference>
<proteinExistence type="predicted"/>
<feature type="region of interest" description="Disordered" evidence="1">
    <location>
        <begin position="1"/>
        <end position="24"/>
    </location>
</feature>